<dbReference type="InterPro" id="IPR051091">
    <property type="entry name" value="O-Glucosyltr/Glycosyltrsf_90"/>
</dbReference>
<evidence type="ECO:0000313" key="4">
    <source>
        <dbReference type="Proteomes" id="UP000236621"/>
    </source>
</evidence>
<proteinExistence type="predicted"/>
<dbReference type="OrthoDB" id="541052at2759"/>
<dbReference type="PANTHER" id="PTHR12203">
    <property type="entry name" value="KDEL LYS-ASP-GLU-LEU CONTAINING - RELATED"/>
    <property type="match status" value="1"/>
</dbReference>
<evidence type="ECO:0000256" key="1">
    <source>
        <dbReference type="SAM" id="Phobius"/>
    </source>
</evidence>
<keyword evidence="4" id="KW-1185">Reference proteome</keyword>
<dbReference type="SMART" id="SM00672">
    <property type="entry name" value="CAP10"/>
    <property type="match status" value="1"/>
</dbReference>
<dbReference type="GO" id="GO:0016740">
    <property type="term" value="F:transferase activity"/>
    <property type="evidence" value="ECO:0007669"/>
    <property type="project" value="UniProtKB-KW"/>
</dbReference>
<keyword evidence="3" id="KW-0808">Transferase</keyword>
<evidence type="ECO:0000259" key="2">
    <source>
        <dbReference type="SMART" id="SM00672"/>
    </source>
</evidence>
<dbReference type="AlphaFoldDB" id="A0A2K3QHW9"/>
<keyword evidence="1" id="KW-1133">Transmembrane helix</keyword>
<gene>
    <name evidence="3" type="ORF">TCAP_02946</name>
</gene>
<feature type="domain" description="Glycosyl transferase CAP10" evidence="2">
    <location>
        <begin position="307"/>
        <end position="584"/>
    </location>
</feature>
<dbReference type="PANTHER" id="PTHR12203:SF22">
    <property type="entry name" value="CAPSULE ASSOCIATED PROTEIN"/>
    <property type="match status" value="1"/>
</dbReference>
<accession>A0A2K3QHW9</accession>
<keyword evidence="1" id="KW-0472">Membrane</keyword>
<keyword evidence="1" id="KW-0812">Transmembrane</keyword>
<reference evidence="3 4" key="1">
    <citation type="submission" date="2017-08" db="EMBL/GenBank/DDBJ databases">
        <title>Harnessing the power of phylogenomics to disentangle the directionality and signatures of interkingdom host jumping in the parasitic fungal genus Tolypocladium.</title>
        <authorList>
            <person name="Quandt C.A."/>
            <person name="Patterson W."/>
            <person name="Spatafora J.W."/>
        </authorList>
    </citation>
    <scope>NUCLEOTIDE SEQUENCE [LARGE SCALE GENOMIC DNA]</scope>
    <source>
        <strain evidence="3 4">CBS 113982</strain>
    </source>
</reference>
<dbReference type="Pfam" id="PF05686">
    <property type="entry name" value="Glyco_transf_90"/>
    <property type="match status" value="1"/>
</dbReference>
<evidence type="ECO:0000313" key="3">
    <source>
        <dbReference type="EMBL" id="PNY27126.1"/>
    </source>
</evidence>
<protein>
    <submittedName>
        <fullName evidence="3">Beta-1,2-xylosyltransferase 1</fullName>
    </submittedName>
</protein>
<organism evidence="3 4">
    <name type="scientific">Tolypocladium capitatum</name>
    <dbReference type="NCBI Taxonomy" id="45235"/>
    <lineage>
        <taxon>Eukaryota</taxon>
        <taxon>Fungi</taxon>
        <taxon>Dikarya</taxon>
        <taxon>Ascomycota</taxon>
        <taxon>Pezizomycotina</taxon>
        <taxon>Sordariomycetes</taxon>
        <taxon>Hypocreomycetidae</taxon>
        <taxon>Hypocreales</taxon>
        <taxon>Ophiocordycipitaceae</taxon>
        <taxon>Tolypocladium</taxon>
    </lineage>
</organism>
<name>A0A2K3QHW9_9HYPO</name>
<sequence>MFRLWDPRVLTSRLVVRYLTVGFLAVFAVANYVLWHDTESWDTASLHNTMAFGHKHPIKKLMVEAKAHHDHLLDRRSHDVEAAAARYRARRGRHPPPGFDRWFKAALDADAIVVEEYFDRIYKDLTPFWALDPNIVKRRANAWHWVVKVRNGTAFGVGDVEGRVPWLQLWTALVKEFAEHLPDVDMPINMMDEPRMLVPYDDIAKLVELENKERKLAKVNEVTAEFKGLEHVDQDKPDPYDPEWFGPSSQYWDLAVKTCGPGTPAYGVEQLKDFSAPAEFPRNWRPSYALKGFVQNWTAAMDPCLQPHLRQLHGSFIEPVSLSSTHELIPLFGGSKLPMNNDILIPGAMYLTPDEFYSGGENHGPAWRHKKNGLIWRGVGSGGRPKEDTWHHFQRHRLVDMLNGTTVSRAEADGTRAPTFELPSSDMYANKHQRRGELGAWIKKFADTAFVELLPDDDCDFFAPYFKISEPIPMNRQYAYKYLPDADGNSFSARFRGFLRSTSLPLKATVYAEWHDDRLTPWVHFVPLDNTFQDLYGAIEFFADSDGPGDAAARFIAEMGREWAETVLRREDMRLYVWRLLLEWTRVCDENRHTLGFVGDLKS</sequence>
<dbReference type="Proteomes" id="UP000236621">
    <property type="component" value="Unassembled WGS sequence"/>
</dbReference>
<feature type="transmembrane region" description="Helical" evidence="1">
    <location>
        <begin position="15"/>
        <end position="35"/>
    </location>
</feature>
<dbReference type="EMBL" id="NRSZ01000456">
    <property type="protein sequence ID" value="PNY27126.1"/>
    <property type="molecule type" value="Genomic_DNA"/>
</dbReference>
<dbReference type="InterPro" id="IPR006598">
    <property type="entry name" value="CAP10"/>
</dbReference>
<comment type="caution">
    <text evidence="3">The sequence shown here is derived from an EMBL/GenBank/DDBJ whole genome shotgun (WGS) entry which is preliminary data.</text>
</comment>